<reference evidence="1" key="1">
    <citation type="submission" date="2021-06" db="EMBL/GenBank/DDBJ databases">
        <authorList>
            <person name="Kallberg Y."/>
            <person name="Tangrot J."/>
            <person name="Rosling A."/>
        </authorList>
    </citation>
    <scope>NUCLEOTIDE SEQUENCE</scope>
    <source>
        <strain evidence="1">FL966</strain>
    </source>
</reference>
<evidence type="ECO:0000313" key="2">
    <source>
        <dbReference type="Proteomes" id="UP000789759"/>
    </source>
</evidence>
<accession>A0A9N9E6H4</accession>
<feature type="non-terminal residue" evidence="1">
    <location>
        <position position="102"/>
    </location>
</feature>
<keyword evidence="2" id="KW-1185">Reference proteome</keyword>
<gene>
    <name evidence="1" type="ORF">CPELLU_LOCUS10033</name>
</gene>
<dbReference type="EMBL" id="CAJVQA010008061">
    <property type="protein sequence ID" value="CAG8666079.1"/>
    <property type="molecule type" value="Genomic_DNA"/>
</dbReference>
<comment type="caution">
    <text evidence="1">The sequence shown here is derived from an EMBL/GenBank/DDBJ whole genome shotgun (WGS) entry which is preliminary data.</text>
</comment>
<name>A0A9N9E6H4_9GLOM</name>
<evidence type="ECO:0000313" key="1">
    <source>
        <dbReference type="EMBL" id="CAG8666079.1"/>
    </source>
</evidence>
<proteinExistence type="predicted"/>
<protein>
    <submittedName>
        <fullName evidence="1">10894_t:CDS:1</fullName>
    </submittedName>
</protein>
<sequence length="102" mass="11129">MKRPHLYQVLVEGTTETSVLGCGGFTLTESITGVITKVATRIVISDATEASGLRSMNLYLSFILSSNLLDHHSTGLCLGIVEYEWTGCSGWDRFNFDFGFGS</sequence>
<dbReference type="AlphaFoldDB" id="A0A9N9E6H4"/>
<dbReference type="Proteomes" id="UP000789759">
    <property type="component" value="Unassembled WGS sequence"/>
</dbReference>
<organism evidence="1 2">
    <name type="scientific">Cetraspora pellucida</name>
    <dbReference type="NCBI Taxonomy" id="1433469"/>
    <lineage>
        <taxon>Eukaryota</taxon>
        <taxon>Fungi</taxon>
        <taxon>Fungi incertae sedis</taxon>
        <taxon>Mucoromycota</taxon>
        <taxon>Glomeromycotina</taxon>
        <taxon>Glomeromycetes</taxon>
        <taxon>Diversisporales</taxon>
        <taxon>Gigasporaceae</taxon>
        <taxon>Cetraspora</taxon>
    </lineage>
</organism>